<organism evidence="2 3">
    <name type="scientific">Gossypium laxum</name>
    <dbReference type="NCBI Taxonomy" id="34288"/>
    <lineage>
        <taxon>Eukaryota</taxon>
        <taxon>Viridiplantae</taxon>
        <taxon>Streptophyta</taxon>
        <taxon>Embryophyta</taxon>
        <taxon>Tracheophyta</taxon>
        <taxon>Spermatophyta</taxon>
        <taxon>Magnoliopsida</taxon>
        <taxon>eudicotyledons</taxon>
        <taxon>Gunneridae</taxon>
        <taxon>Pentapetalae</taxon>
        <taxon>rosids</taxon>
        <taxon>malvids</taxon>
        <taxon>Malvales</taxon>
        <taxon>Malvaceae</taxon>
        <taxon>Malvoideae</taxon>
        <taxon>Gossypium</taxon>
    </lineage>
</organism>
<evidence type="ECO:0000313" key="2">
    <source>
        <dbReference type="EMBL" id="MBA0713153.1"/>
    </source>
</evidence>
<dbReference type="Proteomes" id="UP000593574">
    <property type="component" value="Unassembled WGS sequence"/>
</dbReference>
<dbReference type="AlphaFoldDB" id="A0A7J8ZMW0"/>
<gene>
    <name evidence="2" type="ORF">Golax_012197</name>
</gene>
<reference evidence="2 3" key="1">
    <citation type="journal article" date="2019" name="Genome Biol. Evol.">
        <title>Insights into the evolution of the New World diploid cottons (Gossypium, subgenus Houzingenia) based on genome sequencing.</title>
        <authorList>
            <person name="Grover C.E."/>
            <person name="Arick M.A. 2nd"/>
            <person name="Thrash A."/>
            <person name="Conover J.L."/>
            <person name="Sanders W.S."/>
            <person name="Peterson D.G."/>
            <person name="Frelichowski J.E."/>
            <person name="Scheffler J.A."/>
            <person name="Scheffler B.E."/>
            <person name="Wendel J.F."/>
        </authorList>
    </citation>
    <scope>NUCLEOTIDE SEQUENCE [LARGE SCALE GENOMIC DNA]</scope>
    <source>
        <strain evidence="2">4</strain>
        <tissue evidence="2">Leaf</tissue>
    </source>
</reference>
<proteinExistence type="predicted"/>
<accession>A0A7J8ZMW0</accession>
<protein>
    <submittedName>
        <fullName evidence="2">Uncharacterized protein</fullName>
    </submittedName>
</protein>
<evidence type="ECO:0000256" key="1">
    <source>
        <dbReference type="SAM" id="MobiDB-lite"/>
    </source>
</evidence>
<comment type="caution">
    <text evidence="2">The sequence shown here is derived from an EMBL/GenBank/DDBJ whole genome shotgun (WGS) entry which is preliminary data.</text>
</comment>
<evidence type="ECO:0000313" key="3">
    <source>
        <dbReference type="Proteomes" id="UP000593574"/>
    </source>
</evidence>
<feature type="region of interest" description="Disordered" evidence="1">
    <location>
        <begin position="84"/>
        <end position="121"/>
    </location>
</feature>
<feature type="non-terminal residue" evidence="2">
    <location>
        <position position="1"/>
    </location>
</feature>
<name>A0A7J8ZMW0_9ROSI</name>
<dbReference type="EMBL" id="JABEZV010000006">
    <property type="protein sequence ID" value="MBA0713153.1"/>
    <property type="molecule type" value="Genomic_DNA"/>
</dbReference>
<feature type="compositionally biased region" description="Basic and acidic residues" evidence="1">
    <location>
        <begin position="84"/>
        <end position="110"/>
    </location>
</feature>
<feature type="compositionally biased region" description="Polar residues" evidence="1">
    <location>
        <begin position="111"/>
        <end position="121"/>
    </location>
</feature>
<sequence length="121" mass="13514">DSGRVTNKVRQRDGDLVGGEDVVIDSVDDPPTDGGKYVPMVVIKLFGRRIGEDFLYFNKPRELEFCEHQPANETHTIDQAETKITRADKETGKMEPDIANRPGARIDSHITEPSSKGSHHE</sequence>
<keyword evidence="3" id="KW-1185">Reference proteome</keyword>